<dbReference type="Gene3D" id="3.20.20.70">
    <property type="entry name" value="Aldolase class I"/>
    <property type="match status" value="1"/>
</dbReference>
<dbReference type="PANTHER" id="PTHR32332">
    <property type="entry name" value="2-NITROPROPANE DIOXYGENASE"/>
    <property type="match status" value="1"/>
</dbReference>
<evidence type="ECO:0000313" key="2">
    <source>
        <dbReference type="Proteomes" id="UP000238296"/>
    </source>
</evidence>
<dbReference type="InterPro" id="IPR013785">
    <property type="entry name" value="Aldolase_TIM"/>
</dbReference>
<proteinExistence type="predicted"/>
<name>A0A2S8BBK9_9MYCO</name>
<dbReference type="EMBL" id="PPEA01001028">
    <property type="protein sequence ID" value="PQM44039.1"/>
    <property type="molecule type" value="Genomic_DNA"/>
</dbReference>
<dbReference type="AlphaFoldDB" id="A0A2S8BBK9"/>
<dbReference type="Pfam" id="PF03060">
    <property type="entry name" value="NMO"/>
    <property type="match status" value="1"/>
</dbReference>
<protein>
    <submittedName>
        <fullName evidence="1">Uncharacterized protein</fullName>
    </submittedName>
</protein>
<comment type="caution">
    <text evidence="1">The sequence shown here is derived from an EMBL/GenBank/DDBJ whole genome shotgun (WGS) entry which is preliminary data.</text>
</comment>
<organism evidence="1 2">
    <name type="scientific">Mycobacterium talmoniae</name>
    <dbReference type="NCBI Taxonomy" id="1858794"/>
    <lineage>
        <taxon>Bacteria</taxon>
        <taxon>Bacillati</taxon>
        <taxon>Actinomycetota</taxon>
        <taxon>Actinomycetes</taxon>
        <taxon>Mycobacteriales</taxon>
        <taxon>Mycobacteriaceae</taxon>
        <taxon>Mycobacterium</taxon>
    </lineage>
</organism>
<evidence type="ECO:0000313" key="1">
    <source>
        <dbReference type="EMBL" id="PQM44039.1"/>
    </source>
</evidence>
<sequence>MTLPTAATELLGIDYPIVSAPMAGVGGGELAAAVSAAGGLGLIGGGYGDETWLRHQFALADGAPVGCGFITWALATQPRLLDVALGYRPAAVMLRSATPRHSRTRSGRRARR</sequence>
<reference evidence="1 2" key="1">
    <citation type="journal article" date="2017" name="Int. J. Syst. Evol. Microbiol.">
        <title>Mycobacterium talmoniae sp. nov., a slowly growing mycobacterium isolated from human respiratory samples.</title>
        <authorList>
            <person name="Davidson R.M."/>
            <person name="DeGroote M.A."/>
            <person name="Marola J.L."/>
            <person name="Buss S."/>
            <person name="Jones V."/>
            <person name="McNeil M.R."/>
            <person name="Freifeld A.G."/>
            <person name="Elaine Epperson L."/>
            <person name="Hasan N.A."/>
            <person name="Jackson M."/>
            <person name="Iwen P.C."/>
            <person name="Salfinger M."/>
            <person name="Strong M."/>
        </authorList>
    </citation>
    <scope>NUCLEOTIDE SEQUENCE [LARGE SCALE GENOMIC DNA]</scope>
    <source>
        <strain evidence="1 2">ATCC BAA-2683</strain>
    </source>
</reference>
<accession>A0A2S8BBK9</accession>
<dbReference type="PANTHER" id="PTHR32332:SF31">
    <property type="entry name" value="2-NITROPROPANE DIOXYGENASE FAMILY, PUTATIVE (AFU_ORTHOLOGUE AFUA_2G09850)-RELATED"/>
    <property type="match status" value="1"/>
</dbReference>
<dbReference type="SUPFAM" id="SSF51412">
    <property type="entry name" value="Inosine monophosphate dehydrogenase (IMPDH)"/>
    <property type="match status" value="1"/>
</dbReference>
<dbReference type="Proteomes" id="UP000238296">
    <property type="component" value="Unassembled WGS sequence"/>
</dbReference>
<gene>
    <name evidence="1" type="ORF">C1Y40_05803</name>
</gene>